<dbReference type="GeneTree" id="ENSGT01010000228640"/>
<evidence type="ECO:0000256" key="1">
    <source>
        <dbReference type="SAM" id="MobiDB-lite"/>
    </source>
</evidence>
<feature type="compositionally biased region" description="Basic residues" evidence="1">
    <location>
        <begin position="318"/>
        <end position="331"/>
    </location>
</feature>
<dbReference type="InterPro" id="IPR004244">
    <property type="entry name" value="Transposase_22"/>
</dbReference>
<evidence type="ECO:0000313" key="2">
    <source>
        <dbReference type="Ensembl" id="ENSLLEP00000005256.1"/>
    </source>
</evidence>
<accession>A0A8C5LWX1</accession>
<dbReference type="Gene3D" id="3.30.70.1820">
    <property type="entry name" value="L1 transposable element, RRM domain"/>
    <property type="match status" value="1"/>
</dbReference>
<proteinExistence type="predicted"/>
<organism evidence="2 3">
    <name type="scientific">Leptobrachium leishanense</name>
    <name type="common">Leishan spiny toad</name>
    <dbReference type="NCBI Taxonomy" id="445787"/>
    <lineage>
        <taxon>Eukaryota</taxon>
        <taxon>Metazoa</taxon>
        <taxon>Chordata</taxon>
        <taxon>Craniata</taxon>
        <taxon>Vertebrata</taxon>
        <taxon>Euteleostomi</taxon>
        <taxon>Amphibia</taxon>
        <taxon>Batrachia</taxon>
        <taxon>Anura</taxon>
        <taxon>Pelobatoidea</taxon>
        <taxon>Megophryidae</taxon>
        <taxon>Leptobrachium</taxon>
    </lineage>
</organism>
<dbReference type="Ensembl" id="ENSLLET00000005484.1">
    <property type="protein sequence ID" value="ENSLLEP00000005256.1"/>
    <property type="gene ID" value="ENSLLEG00000003361.1"/>
</dbReference>
<dbReference type="Proteomes" id="UP000694569">
    <property type="component" value="Unplaced"/>
</dbReference>
<protein>
    <submittedName>
        <fullName evidence="2">Uncharacterized protein</fullName>
    </submittedName>
</protein>
<feature type="region of interest" description="Disordered" evidence="1">
    <location>
        <begin position="306"/>
        <end position="349"/>
    </location>
</feature>
<dbReference type="PANTHER" id="PTHR11505">
    <property type="entry name" value="L1 TRANSPOSABLE ELEMENT-RELATED"/>
    <property type="match status" value="1"/>
</dbReference>
<feature type="region of interest" description="Disordered" evidence="1">
    <location>
        <begin position="105"/>
        <end position="133"/>
    </location>
</feature>
<dbReference type="AlphaFoldDB" id="A0A8C5LWX1"/>
<sequence>MVRGKGKVCTTKTPALRAARSTGPLDSFLHSTPPSTPAGMLDKMADGPSTPVHPPDSTEAIRRLEKLISALPTKSDLADIIADQKDGLGRVVRSEVEALSERVGLLEETARRPPPAAHHRPQTDLSELHRRVDDLDNRGRRHNIRIRGLSETDRAENLRTLLQEFFNMVLGRAPDSPVSIDRAHRALRPRPPPTAPPRDVICHLTEYSLKEAIMNSARSSRYWDFGTHRLELFQDLSPFTLAARRSLQPVTHALRMAKIKYRWGFPFALTAELNGVRHMICRPSDVPAFLTELNLPHVPIKNWELETRRMDPTGPLPRRQRSRRRQRRSRSRSSAPDLRLPRSPNRGDG</sequence>
<reference evidence="2" key="2">
    <citation type="submission" date="2025-09" db="UniProtKB">
        <authorList>
            <consortium name="Ensembl"/>
        </authorList>
    </citation>
    <scope>IDENTIFICATION</scope>
</reference>
<feature type="region of interest" description="Disordered" evidence="1">
    <location>
        <begin position="1"/>
        <end position="56"/>
    </location>
</feature>
<keyword evidence="3" id="KW-1185">Reference proteome</keyword>
<feature type="compositionally biased region" description="Low complexity" evidence="1">
    <location>
        <begin position="332"/>
        <end position="349"/>
    </location>
</feature>
<name>A0A8C5LWX1_9ANUR</name>
<dbReference type="OrthoDB" id="9909705at2759"/>
<evidence type="ECO:0000313" key="3">
    <source>
        <dbReference type="Proteomes" id="UP000694569"/>
    </source>
</evidence>
<reference evidence="2" key="1">
    <citation type="submission" date="2025-08" db="UniProtKB">
        <authorList>
            <consortium name="Ensembl"/>
        </authorList>
    </citation>
    <scope>IDENTIFICATION</scope>
</reference>